<dbReference type="SUPFAM" id="SSF74653">
    <property type="entry name" value="TolA/TonB C-terminal domain"/>
    <property type="match status" value="2"/>
</dbReference>
<evidence type="ECO:0000256" key="2">
    <source>
        <dbReference type="ARBA" id="ARBA00022692"/>
    </source>
</evidence>
<dbReference type="GO" id="GO:0016020">
    <property type="term" value="C:membrane"/>
    <property type="evidence" value="ECO:0007669"/>
    <property type="project" value="UniProtKB-SubCell"/>
</dbReference>
<evidence type="ECO:0000256" key="4">
    <source>
        <dbReference type="ARBA" id="ARBA00023136"/>
    </source>
</evidence>
<evidence type="ECO:0000313" key="6">
    <source>
        <dbReference type="EMBL" id="PZR32497.1"/>
    </source>
</evidence>
<dbReference type="AlphaFoldDB" id="A0A2W5V184"/>
<dbReference type="EMBL" id="QFQZ01000059">
    <property type="protein sequence ID" value="PZR32497.1"/>
    <property type="molecule type" value="Genomic_DNA"/>
</dbReference>
<accession>A0A2W5V184</accession>
<sequence>MVTPDAEALASVYPAKALKAGKAGRAKIACDVTAEGFLQGCKVESESPEGLGFGAAALQLAPNFRMKPAMLDGKAVPGGTITIPIIWQGAPNMARGADTVILDPPWAHAPTLAAIKAAWPKNATAGGAGQVALRCKLDGQGRLRACETLSEIPKGQGFGQAAKTLAPQFQASIDPEEPKSARYQVDVPFRFRDPSAPDGRTLTNPRWVATLTAEGMAAIYPEAALKAKVMAGQGAATCVVTAEGRLANCQAERESPAGLDFGAAAVKAASAMRMNPWTKEGDTLEGLKVTVPFQFSFDDTPAEPAKPAQGGQP</sequence>
<evidence type="ECO:0000259" key="5">
    <source>
        <dbReference type="Pfam" id="PF03544"/>
    </source>
</evidence>
<comment type="caution">
    <text evidence="6">The sequence shown here is derived from an EMBL/GenBank/DDBJ whole genome shotgun (WGS) entry which is preliminary data.</text>
</comment>
<dbReference type="Gene3D" id="3.30.1150.10">
    <property type="match status" value="2"/>
</dbReference>
<name>A0A2W5V184_9CAUL</name>
<dbReference type="Proteomes" id="UP000249393">
    <property type="component" value="Unassembled WGS sequence"/>
</dbReference>
<feature type="domain" description="TonB C-terminal" evidence="5">
    <location>
        <begin position="12"/>
        <end position="87"/>
    </location>
</feature>
<reference evidence="6 7" key="1">
    <citation type="submission" date="2017-08" db="EMBL/GenBank/DDBJ databases">
        <title>Infants hospitalized years apart are colonized by the same room-sourced microbial strains.</title>
        <authorList>
            <person name="Brooks B."/>
            <person name="Olm M.R."/>
            <person name="Firek B.A."/>
            <person name="Baker R."/>
            <person name="Thomas B.C."/>
            <person name="Morowitz M.J."/>
            <person name="Banfield J.F."/>
        </authorList>
    </citation>
    <scope>NUCLEOTIDE SEQUENCE [LARGE SCALE GENOMIC DNA]</scope>
    <source>
        <strain evidence="6">S2_003_000_R2_4</strain>
    </source>
</reference>
<evidence type="ECO:0000313" key="7">
    <source>
        <dbReference type="Proteomes" id="UP000249393"/>
    </source>
</evidence>
<organism evidence="6 7">
    <name type="scientific">Caulobacter segnis</name>
    <dbReference type="NCBI Taxonomy" id="88688"/>
    <lineage>
        <taxon>Bacteria</taxon>
        <taxon>Pseudomonadati</taxon>
        <taxon>Pseudomonadota</taxon>
        <taxon>Alphaproteobacteria</taxon>
        <taxon>Caulobacterales</taxon>
        <taxon>Caulobacteraceae</taxon>
        <taxon>Caulobacter</taxon>
    </lineage>
</organism>
<evidence type="ECO:0000256" key="1">
    <source>
        <dbReference type="ARBA" id="ARBA00004167"/>
    </source>
</evidence>
<dbReference type="NCBIfam" id="TIGR01352">
    <property type="entry name" value="tonB_Cterm"/>
    <property type="match status" value="2"/>
</dbReference>
<dbReference type="InterPro" id="IPR006260">
    <property type="entry name" value="TonB/TolA_C"/>
</dbReference>
<dbReference type="InterPro" id="IPR037682">
    <property type="entry name" value="TonB_C"/>
</dbReference>
<dbReference type="Pfam" id="PF03544">
    <property type="entry name" value="TonB_C"/>
    <property type="match status" value="1"/>
</dbReference>
<comment type="subcellular location">
    <subcellularLocation>
        <location evidence="1">Membrane</location>
        <topology evidence="1">Single-pass membrane protein</topology>
    </subcellularLocation>
</comment>
<dbReference type="GO" id="GO:0055085">
    <property type="term" value="P:transmembrane transport"/>
    <property type="evidence" value="ECO:0007669"/>
    <property type="project" value="InterPro"/>
</dbReference>
<proteinExistence type="predicted"/>
<keyword evidence="2" id="KW-0812">Transmembrane</keyword>
<protein>
    <recommendedName>
        <fullName evidence="5">TonB C-terminal domain-containing protein</fullName>
    </recommendedName>
</protein>
<keyword evidence="3" id="KW-1133">Transmembrane helix</keyword>
<evidence type="ECO:0000256" key="3">
    <source>
        <dbReference type="ARBA" id="ARBA00022989"/>
    </source>
</evidence>
<gene>
    <name evidence="6" type="ORF">DI526_16330</name>
</gene>
<keyword evidence="4" id="KW-0472">Membrane</keyword>